<dbReference type="PANTHER" id="PTHR44688:SF16">
    <property type="entry name" value="DNA-BINDING TRANSCRIPTIONAL ACTIVATOR DEVR_DOSR"/>
    <property type="match status" value="1"/>
</dbReference>
<dbReference type="Proteomes" id="UP000297998">
    <property type="component" value="Unassembled WGS sequence"/>
</dbReference>
<dbReference type="PANTHER" id="PTHR44688">
    <property type="entry name" value="DNA-BINDING TRANSCRIPTIONAL ACTIVATOR DEVR_DOSR"/>
    <property type="match status" value="1"/>
</dbReference>
<dbReference type="AlphaFoldDB" id="A0A4Z1BC23"/>
<dbReference type="CDD" id="cd06170">
    <property type="entry name" value="LuxR_C_like"/>
    <property type="match status" value="1"/>
</dbReference>
<dbReference type="SUPFAM" id="SSF46894">
    <property type="entry name" value="C-terminal effector domain of the bipartite response regulators"/>
    <property type="match status" value="1"/>
</dbReference>
<sequence length="259" mass="30267">MTLLKFDEVKKTWREISKDYKTKISPNFELEIYKKLFDRFHPGSYYYYIFNVLEAKMEFVSPEIINVIGYKPDDFSPDLVIHNIHPEDQDRFVQYEQKVTDFFTQLPPNKILNYKVHYDYRIRCANNCYKWILQQVSTIQSSDNGGVIRVLGVHTDISLLKTDHKPLGLSFIGLDSEPSYYNVLSPNNNSTIYCSLTKREKEVLALLSVGKSSIEIADELFISKQTVATHRKNIIRKLDAKSFAELLRFALEFDLINKI</sequence>
<evidence type="ECO:0000259" key="4">
    <source>
        <dbReference type="PROSITE" id="PS50043"/>
    </source>
</evidence>
<dbReference type="SMART" id="SM00086">
    <property type="entry name" value="PAC"/>
    <property type="match status" value="1"/>
</dbReference>
<dbReference type="GO" id="GO:0006355">
    <property type="term" value="P:regulation of DNA-templated transcription"/>
    <property type="evidence" value="ECO:0007669"/>
    <property type="project" value="InterPro"/>
</dbReference>
<dbReference type="Pfam" id="PF00196">
    <property type="entry name" value="GerE"/>
    <property type="match status" value="1"/>
</dbReference>
<dbReference type="InterPro" id="IPR013655">
    <property type="entry name" value="PAS_fold_3"/>
</dbReference>
<dbReference type="RefSeq" id="WP_135836775.1">
    <property type="nucleotide sequence ID" value="NZ_SRPE01000014.1"/>
</dbReference>
<protein>
    <recommendedName>
        <fullName evidence="4">HTH luxR-type domain-containing protein</fullName>
    </recommendedName>
</protein>
<dbReference type="PROSITE" id="PS00622">
    <property type="entry name" value="HTH_LUXR_1"/>
    <property type="match status" value="1"/>
</dbReference>
<dbReference type="InterPro" id="IPR035965">
    <property type="entry name" value="PAS-like_dom_sf"/>
</dbReference>
<evidence type="ECO:0000313" key="5">
    <source>
        <dbReference type="EMBL" id="TGN22529.1"/>
    </source>
</evidence>
<dbReference type="OrthoDB" id="965844at2"/>
<dbReference type="InterPro" id="IPR036388">
    <property type="entry name" value="WH-like_DNA-bd_sf"/>
</dbReference>
<keyword evidence="3" id="KW-0804">Transcription</keyword>
<accession>A0A4Z1BC23</accession>
<dbReference type="GO" id="GO:0003677">
    <property type="term" value="F:DNA binding"/>
    <property type="evidence" value="ECO:0007669"/>
    <property type="project" value="UniProtKB-KW"/>
</dbReference>
<dbReference type="EMBL" id="SRPE01000014">
    <property type="protein sequence ID" value="TGN22529.1"/>
    <property type="molecule type" value="Genomic_DNA"/>
</dbReference>
<dbReference type="Pfam" id="PF08447">
    <property type="entry name" value="PAS_3"/>
    <property type="match status" value="1"/>
</dbReference>
<dbReference type="InterPro" id="IPR016032">
    <property type="entry name" value="Sig_transdc_resp-reg_C-effctor"/>
</dbReference>
<evidence type="ECO:0000256" key="3">
    <source>
        <dbReference type="ARBA" id="ARBA00023163"/>
    </source>
</evidence>
<keyword evidence="2" id="KW-0238">DNA-binding</keyword>
<dbReference type="Gene3D" id="3.30.450.20">
    <property type="entry name" value="PAS domain"/>
    <property type="match status" value="1"/>
</dbReference>
<dbReference type="InterPro" id="IPR000792">
    <property type="entry name" value="Tscrpt_reg_LuxR_C"/>
</dbReference>
<keyword evidence="6" id="KW-1185">Reference proteome</keyword>
<dbReference type="PRINTS" id="PR00038">
    <property type="entry name" value="HTHLUXR"/>
</dbReference>
<dbReference type="InterPro" id="IPR001610">
    <property type="entry name" value="PAC"/>
</dbReference>
<evidence type="ECO:0000256" key="2">
    <source>
        <dbReference type="ARBA" id="ARBA00023125"/>
    </source>
</evidence>
<gene>
    <name evidence="5" type="ORF">E4J94_15905</name>
</gene>
<keyword evidence="1" id="KW-0805">Transcription regulation</keyword>
<dbReference type="Gene3D" id="1.10.10.10">
    <property type="entry name" value="Winged helix-like DNA-binding domain superfamily/Winged helix DNA-binding domain"/>
    <property type="match status" value="1"/>
</dbReference>
<proteinExistence type="predicted"/>
<evidence type="ECO:0000313" key="6">
    <source>
        <dbReference type="Proteomes" id="UP000297998"/>
    </source>
</evidence>
<evidence type="ECO:0000256" key="1">
    <source>
        <dbReference type="ARBA" id="ARBA00023015"/>
    </source>
</evidence>
<comment type="caution">
    <text evidence="5">The sequence shown here is derived from an EMBL/GenBank/DDBJ whole genome shotgun (WGS) entry which is preliminary data.</text>
</comment>
<reference evidence="5 6" key="1">
    <citation type="submission" date="2019-03" db="EMBL/GenBank/DDBJ databases">
        <title>Empedobacter tilapiae sp. nov., isolated from an intestine of Nile tilapia Oreochromis niloticus.</title>
        <authorList>
            <person name="Kim Y.-O."/>
            <person name="Yoon J.-H."/>
        </authorList>
    </citation>
    <scope>NUCLEOTIDE SEQUENCE [LARGE SCALE GENOMIC DNA]</scope>
    <source>
        <strain evidence="5 6">MRS2</strain>
    </source>
</reference>
<dbReference type="SUPFAM" id="SSF55785">
    <property type="entry name" value="PYP-like sensor domain (PAS domain)"/>
    <property type="match status" value="1"/>
</dbReference>
<feature type="domain" description="HTH luxR-type" evidence="4">
    <location>
        <begin position="187"/>
        <end position="254"/>
    </location>
</feature>
<dbReference type="SMART" id="SM00421">
    <property type="entry name" value="HTH_LUXR"/>
    <property type="match status" value="1"/>
</dbReference>
<dbReference type="PROSITE" id="PS50043">
    <property type="entry name" value="HTH_LUXR_2"/>
    <property type="match status" value="1"/>
</dbReference>
<organism evidence="5 6">
    <name type="scientific">Empedobacter tilapiae</name>
    <dbReference type="NCBI Taxonomy" id="2491114"/>
    <lineage>
        <taxon>Bacteria</taxon>
        <taxon>Pseudomonadati</taxon>
        <taxon>Bacteroidota</taxon>
        <taxon>Flavobacteriia</taxon>
        <taxon>Flavobacteriales</taxon>
        <taxon>Weeksellaceae</taxon>
        <taxon>Empedobacter</taxon>
    </lineage>
</organism>
<name>A0A4Z1BC23_9FLAO</name>